<proteinExistence type="predicted"/>
<feature type="transmembrane region" description="Helical" evidence="1">
    <location>
        <begin position="32"/>
        <end position="50"/>
    </location>
</feature>
<evidence type="ECO:0000313" key="2">
    <source>
        <dbReference type="EMBL" id="CAE0610978.1"/>
    </source>
</evidence>
<evidence type="ECO:0000256" key="1">
    <source>
        <dbReference type="SAM" id="Phobius"/>
    </source>
</evidence>
<keyword evidence="1" id="KW-0812">Transmembrane</keyword>
<feature type="transmembrane region" description="Helical" evidence="1">
    <location>
        <begin position="351"/>
        <end position="371"/>
    </location>
</feature>
<sequence length="378" mass="43043">MKMSGIVLGALMVVIGLLGVVGSAIKNRPMLNLYLVGALFGVMLTFQYIGELGREVTVDCALAELDVRTINLSTAMKKSKDKELFASIYSRMDEMEQMMSMVHAGAVESLAIKSPDDKLKMTDAKYIRKKLDMLHRIASEIESDPIPYEVIAHVVKSVNSESKEGEDADANQEVEAEERREVLRLSDRQRYAKLLSKEDRQFIEDRLKAAEKVLDFIDDHDDGEGDVELTTDSYRELLEILTGAFDHPKLEKKSEDILDDLDISVKELPNMHGAIQRAKSDSYGKDKVEKYIEEMHELEKLREQKKKKWTQEFRQKLMHSNRQRAKLNYGIDDMPQHCIEDEKALSIISKAGYALVSFLLLCAFIVLNLLFHIPQKGD</sequence>
<gene>
    <name evidence="2" type="ORF">PSAL00342_LOCUS4813</name>
</gene>
<name>A0A7S3UD43_9CHLO</name>
<reference evidence="2" key="1">
    <citation type="submission" date="2021-01" db="EMBL/GenBank/DDBJ databases">
        <authorList>
            <person name="Corre E."/>
            <person name="Pelletier E."/>
            <person name="Niang G."/>
            <person name="Scheremetjew M."/>
            <person name="Finn R."/>
            <person name="Kale V."/>
            <person name="Holt S."/>
            <person name="Cochrane G."/>
            <person name="Meng A."/>
            <person name="Brown T."/>
            <person name="Cohen L."/>
        </authorList>
    </citation>
    <scope>NUCLEOTIDE SEQUENCE</scope>
    <source>
        <strain evidence="2">CCMP1897</strain>
    </source>
</reference>
<dbReference type="EMBL" id="HBIS01005330">
    <property type="protein sequence ID" value="CAE0610978.1"/>
    <property type="molecule type" value="Transcribed_RNA"/>
</dbReference>
<accession>A0A7S3UD43</accession>
<keyword evidence="1" id="KW-1133">Transmembrane helix</keyword>
<organism evidence="2">
    <name type="scientific">Picocystis salinarum</name>
    <dbReference type="NCBI Taxonomy" id="88271"/>
    <lineage>
        <taxon>Eukaryota</taxon>
        <taxon>Viridiplantae</taxon>
        <taxon>Chlorophyta</taxon>
        <taxon>Picocystophyceae</taxon>
        <taxon>Picocystales</taxon>
        <taxon>Picocystaceae</taxon>
        <taxon>Picocystis</taxon>
    </lineage>
</organism>
<keyword evidence="1" id="KW-0472">Membrane</keyword>
<feature type="transmembrane region" description="Helical" evidence="1">
    <location>
        <begin position="6"/>
        <end position="25"/>
    </location>
</feature>
<protein>
    <submittedName>
        <fullName evidence="2">Uncharacterized protein</fullName>
    </submittedName>
</protein>
<dbReference type="AlphaFoldDB" id="A0A7S3UD43"/>